<dbReference type="InterPro" id="IPR002885">
    <property type="entry name" value="PPR_rpt"/>
</dbReference>
<dbReference type="FunFam" id="1.25.40.10:FF:001093">
    <property type="entry name" value="Pentatricopeptide repeat-containing protein At2g34400"/>
    <property type="match status" value="1"/>
</dbReference>
<dbReference type="InterPro" id="IPR046848">
    <property type="entry name" value="E_motif"/>
</dbReference>
<gene>
    <name evidence="5" type="ORF">EUGRSUZ_F02938</name>
</gene>
<dbReference type="Pfam" id="PF01535">
    <property type="entry name" value="PPR"/>
    <property type="match status" value="6"/>
</dbReference>
<dbReference type="OMA" id="HAYSRCG"/>
<feature type="domain" description="DYW" evidence="4">
    <location>
        <begin position="551"/>
        <end position="644"/>
    </location>
</feature>
<dbReference type="SUPFAM" id="SSF48452">
    <property type="entry name" value="TPR-like"/>
    <property type="match status" value="1"/>
</dbReference>
<evidence type="ECO:0000313" key="5">
    <source>
        <dbReference type="EMBL" id="KCW69486.1"/>
    </source>
</evidence>
<dbReference type="InterPro" id="IPR011990">
    <property type="entry name" value="TPR-like_helical_dom_sf"/>
</dbReference>
<proteinExistence type="inferred from homology"/>
<dbReference type="GO" id="GO:0008270">
    <property type="term" value="F:zinc ion binding"/>
    <property type="evidence" value="ECO:0007669"/>
    <property type="project" value="InterPro"/>
</dbReference>
<dbReference type="InParanoid" id="A0A059BU92"/>
<dbReference type="FunCoup" id="A0A059BU92">
    <property type="interactions" value="262"/>
</dbReference>
<dbReference type="AlphaFoldDB" id="A0A059BU92"/>
<dbReference type="Gene3D" id="1.25.40.10">
    <property type="entry name" value="Tetratricopeptide repeat domain"/>
    <property type="match status" value="4"/>
</dbReference>
<name>A0A059BU92_EUCGR</name>
<organism evidence="5">
    <name type="scientific">Eucalyptus grandis</name>
    <name type="common">Flooded gum</name>
    <dbReference type="NCBI Taxonomy" id="71139"/>
    <lineage>
        <taxon>Eukaryota</taxon>
        <taxon>Viridiplantae</taxon>
        <taxon>Streptophyta</taxon>
        <taxon>Embryophyta</taxon>
        <taxon>Tracheophyta</taxon>
        <taxon>Spermatophyta</taxon>
        <taxon>Magnoliopsida</taxon>
        <taxon>eudicotyledons</taxon>
        <taxon>Gunneridae</taxon>
        <taxon>Pentapetalae</taxon>
        <taxon>rosids</taxon>
        <taxon>malvids</taxon>
        <taxon>Myrtales</taxon>
        <taxon>Myrtaceae</taxon>
        <taxon>Myrtoideae</taxon>
        <taxon>Eucalypteae</taxon>
        <taxon>Eucalyptus</taxon>
    </lineage>
</organism>
<dbReference type="Gramene" id="KCW69486">
    <property type="protein sequence ID" value="KCW69486"/>
    <property type="gene ID" value="EUGRSUZ_F02938"/>
</dbReference>
<dbReference type="GO" id="GO:0003723">
    <property type="term" value="F:RNA binding"/>
    <property type="evidence" value="ECO:0007669"/>
    <property type="project" value="InterPro"/>
</dbReference>
<evidence type="ECO:0000256" key="1">
    <source>
        <dbReference type="ARBA" id="ARBA00006643"/>
    </source>
</evidence>
<dbReference type="Pfam" id="PF14432">
    <property type="entry name" value="DYW_deaminase"/>
    <property type="match status" value="1"/>
</dbReference>
<comment type="similarity">
    <text evidence="1">Belongs to the PPR family. PCMP-H subfamily.</text>
</comment>
<keyword evidence="2" id="KW-0677">Repeat</keyword>
<dbReference type="PROSITE" id="PS51375">
    <property type="entry name" value="PPR"/>
    <property type="match status" value="2"/>
</dbReference>
<evidence type="ECO:0000256" key="2">
    <source>
        <dbReference type="ARBA" id="ARBA00022737"/>
    </source>
</evidence>
<dbReference type="PANTHER" id="PTHR47926:SF382">
    <property type="entry name" value="PENTACOTRIPEPTIDE-REPEAT REGION OF PRORP DOMAIN-CONTAINING PROTEIN"/>
    <property type="match status" value="1"/>
</dbReference>
<feature type="repeat" description="PPR" evidence="3">
    <location>
        <begin position="90"/>
        <end position="124"/>
    </location>
</feature>
<dbReference type="Pfam" id="PF20431">
    <property type="entry name" value="E_motif"/>
    <property type="match status" value="1"/>
</dbReference>
<evidence type="ECO:0000256" key="3">
    <source>
        <dbReference type="PROSITE-ProRule" id="PRU00708"/>
    </source>
</evidence>
<sequence>MSRHLRKLSSLASLTPRHQTPDCRSLLDWARVVSTRAQLQEVLDQFYAPASPLDDKALAALFHACARHKCLEQGRALHRYMLLNQNGPPDLFVSNHLVNMYAKCGDLECARKVFDEMPRRNYVSWTALVSGYAQHGRGDECFSLFAGILAIDLFAQMHTGGYGFDRATLLGIFSSLSGSSDAGVGFALNCCLQLHCLTVKTGFTSEVEVTTALVKAYSDLGGDAADCYKLFLETNSHKDVICWTGIITALAEREPEESFFLFRQSLREGISPDWYMFSSVLKACAGLMTEKHALSVHCQVIKSGFDGDTVLANSLIHAYARCSCMALSKQVFDLMESPDLVSWNSMLKAYALYGQGKEALQLFAGMDFQPDSTTFVALLSACSHAGLVEDGICIFDTMSTDYGVAPRLDHYACMVDILGRAGRVLEAQELINRMPVQPDSVVWSALLGACRKHGNAQLAKIAAIKLKELEPSKSLGYVQLSNICCSGGRFDEAGLIRYEMNWSRVKKEPGLSWIEIGNQIHEFASGGRRHPLRDRIYAKLDVFIGKLKELGYTPETCLALHDLEEEHKEEQLYYHSEKLALVFATMKESSLPRVIKIMKNIRICVDCHNFMKIAADLLNREIVVRDSNRFHHFKSRVCSCNDYW</sequence>
<accession>A0A059BU92</accession>
<dbReference type="EMBL" id="KK198758">
    <property type="protein sequence ID" value="KCW69486.1"/>
    <property type="molecule type" value="Genomic_DNA"/>
</dbReference>
<evidence type="ECO:0000259" key="4">
    <source>
        <dbReference type="Pfam" id="PF14432"/>
    </source>
</evidence>
<dbReference type="InterPro" id="IPR032867">
    <property type="entry name" value="DYW_dom"/>
</dbReference>
<feature type="repeat" description="PPR" evidence="3">
    <location>
        <begin position="339"/>
        <end position="369"/>
    </location>
</feature>
<protein>
    <recommendedName>
        <fullName evidence="4">DYW domain-containing protein</fullName>
    </recommendedName>
</protein>
<dbReference type="NCBIfam" id="TIGR00756">
    <property type="entry name" value="PPR"/>
    <property type="match status" value="2"/>
</dbReference>
<dbReference type="PANTHER" id="PTHR47926">
    <property type="entry name" value="PENTATRICOPEPTIDE REPEAT-CONTAINING PROTEIN"/>
    <property type="match status" value="1"/>
</dbReference>
<dbReference type="GO" id="GO:0009451">
    <property type="term" value="P:RNA modification"/>
    <property type="evidence" value="ECO:0007669"/>
    <property type="project" value="InterPro"/>
</dbReference>
<reference evidence="5" key="1">
    <citation type="submission" date="2013-07" db="EMBL/GenBank/DDBJ databases">
        <title>The genome of Eucalyptus grandis.</title>
        <authorList>
            <person name="Schmutz J."/>
            <person name="Hayes R."/>
            <person name="Myburg A."/>
            <person name="Tuskan G."/>
            <person name="Grattapaglia D."/>
            <person name="Rokhsar D.S."/>
        </authorList>
    </citation>
    <scope>NUCLEOTIDE SEQUENCE</scope>
    <source>
        <tissue evidence="5">Leaf extractions</tissue>
    </source>
</reference>
<dbReference type="InterPro" id="IPR046960">
    <property type="entry name" value="PPR_At4g14850-like_plant"/>
</dbReference>